<dbReference type="FunFam" id="2.60.120.260:FF:000012">
    <property type="entry name" value="F-box only protein 2"/>
    <property type="match status" value="1"/>
</dbReference>
<dbReference type="InterPro" id="IPR008979">
    <property type="entry name" value="Galactose-bd-like_sf"/>
</dbReference>
<comment type="caution">
    <text evidence="4">The sequence shown here is derived from an EMBL/GenBank/DDBJ whole genome shotgun (WGS) entry which is preliminary data.</text>
</comment>
<reference evidence="4" key="1">
    <citation type="journal article" date="2023" name="DNA Res.">
        <title>Chromosome-level genome assembly of Phrynocephalus forsythii using third-generation DNA sequencing and Hi-C analysis.</title>
        <authorList>
            <person name="Qi Y."/>
            <person name="Zhao W."/>
            <person name="Zhao Y."/>
            <person name="Niu C."/>
            <person name="Cao S."/>
            <person name="Zhang Y."/>
        </authorList>
    </citation>
    <scope>NUCLEOTIDE SEQUENCE</scope>
    <source>
        <tissue evidence="4">Muscle</tissue>
    </source>
</reference>
<dbReference type="Pfam" id="PF12937">
    <property type="entry name" value="F-box-like"/>
    <property type="match status" value="1"/>
</dbReference>
<accession>A0A9Q0X8D1</accession>
<proteinExistence type="predicted"/>
<keyword evidence="1" id="KW-0833">Ubl conjugation pathway</keyword>
<dbReference type="GO" id="GO:0006516">
    <property type="term" value="P:glycoprotein catabolic process"/>
    <property type="evidence" value="ECO:0007669"/>
    <property type="project" value="TreeGrafter"/>
</dbReference>
<protein>
    <submittedName>
        <fullName evidence="4">Uncharacterized protein</fullName>
    </submittedName>
</protein>
<keyword evidence="5" id="KW-1185">Reference proteome</keyword>
<dbReference type="OrthoDB" id="1107553at2759"/>
<dbReference type="GO" id="GO:0019005">
    <property type="term" value="C:SCF ubiquitin ligase complex"/>
    <property type="evidence" value="ECO:0007669"/>
    <property type="project" value="TreeGrafter"/>
</dbReference>
<evidence type="ECO:0000313" key="4">
    <source>
        <dbReference type="EMBL" id="KAJ7304176.1"/>
    </source>
</evidence>
<evidence type="ECO:0000313" key="5">
    <source>
        <dbReference type="Proteomes" id="UP001142489"/>
    </source>
</evidence>
<gene>
    <name evidence="4" type="ORF">JRQ81_011707</name>
</gene>
<dbReference type="SMART" id="SM01198">
    <property type="entry name" value="FBA"/>
    <property type="match status" value="1"/>
</dbReference>
<sequence>MEASSLSPEICKSNVEARGDLRRPTEANHLPDEVLEQILSWVPARVLVARCSLVCRRWRDLLGRPTLWKRQWERDPDHRAALEAAQRHRGMDWGRVSVLRPLGRNLLKNPRGKEQSKHWSIHFSKSQCFLHRTRRFPRDSQKTRPRLTTCYHWYSKTQVIDLLKEGFWEDLLDTYQPDILISDCWEDHRSTGWQYSIQITLLAADQTSIITEFKFHLGSTRHQNTAGQKEIYHVFRNYGPGVRYVQFWHEGQDSESWMGCFGAQLTNSVVMAKISA</sequence>
<dbReference type="InterPro" id="IPR007397">
    <property type="entry name" value="F-box-assoc_dom"/>
</dbReference>
<dbReference type="SUPFAM" id="SSF49785">
    <property type="entry name" value="Galactose-binding domain-like"/>
    <property type="match status" value="1"/>
</dbReference>
<dbReference type="SUPFAM" id="SSF81383">
    <property type="entry name" value="F-box domain"/>
    <property type="match status" value="1"/>
</dbReference>
<feature type="domain" description="FBA" evidence="3">
    <location>
        <begin position="96"/>
        <end position="274"/>
    </location>
</feature>
<dbReference type="FunFam" id="1.20.1280.50:FF:000002">
    <property type="entry name" value="F-box only protein 44"/>
    <property type="match status" value="1"/>
</dbReference>
<dbReference type="GO" id="GO:0061630">
    <property type="term" value="F:ubiquitin protein ligase activity"/>
    <property type="evidence" value="ECO:0007669"/>
    <property type="project" value="TreeGrafter"/>
</dbReference>
<dbReference type="Gene3D" id="2.60.120.260">
    <property type="entry name" value="Galactose-binding domain-like"/>
    <property type="match status" value="1"/>
</dbReference>
<dbReference type="PANTHER" id="PTHR12125">
    <property type="entry name" value="F-BOX ONLY PROTEIN 6-LIKE PROTEIN"/>
    <property type="match status" value="1"/>
</dbReference>
<organism evidence="4 5">
    <name type="scientific">Phrynocephalus forsythii</name>
    <dbReference type="NCBI Taxonomy" id="171643"/>
    <lineage>
        <taxon>Eukaryota</taxon>
        <taxon>Metazoa</taxon>
        <taxon>Chordata</taxon>
        <taxon>Craniata</taxon>
        <taxon>Vertebrata</taxon>
        <taxon>Euteleostomi</taxon>
        <taxon>Lepidosauria</taxon>
        <taxon>Squamata</taxon>
        <taxon>Bifurcata</taxon>
        <taxon>Unidentata</taxon>
        <taxon>Episquamata</taxon>
        <taxon>Toxicofera</taxon>
        <taxon>Iguania</taxon>
        <taxon>Acrodonta</taxon>
        <taxon>Agamidae</taxon>
        <taxon>Agaminae</taxon>
        <taxon>Phrynocephalus</taxon>
    </lineage>
</organism>
<dbReference type="InterPro" id="IPR036047">
    <property type="entry name" value="F-box-like_dom_sf"/>
</dbReference>
<dbReference type="SMART" id="SM00256">
    <property type="entry name" value="FBOX"/>
    <property type="match status" value="1"/>
</dbReference>
<dbReference type="GO" id="GO:0036503">
    <property type="term" value="P:ERAD pathway"/>
    <property type="evidence" value="ECO:0007669"/>
    <property type="project" value="TreeGrafter"/>
</dbReference>
<dbReference type="GO" id="GO:0005737">
    <property type="term" value="C:cytoplasm"/>
    <property type="evidence" value="ECO:0007669"/>
    <property type="project" value="TreeGrafter"/>
</dbReference>
<dbReference type="Proteomes" id="UP001142489">
    <property type="component" value="Unassembled WGS sequence"/>
</dbReference>
<dbReference type="PROSITE" id="PS50181">
    <property type="entry name" value="FBOX"/>
    <property type="match status" value="1"/>
</dbReference>
<name>A0A9Q0X8D1_9SAUR</name>
<dbReference type="InterPro" id="IPR001810">
    <property type="entry name" value="F-box_dom"/>
</dbReference>
<evidence type="ECO:0000259" key="3">
    <source>
        <dbReference type="PROSITE" id="PS51114"/>
    </source>
</evidence>
<feature type="domain" description="F-box" evidence="2">
    <location>
        <begin position="24"/>
        <end position="71"/>
    </location>
</feature>
<dbReference type="Pfam" id="PF04300">
    <property type="entry name" value="FBA"/>
    <property type="match status" value="1"/>
</dbReference>
<dbReference type="Gene3D" id="1.20.1280.50">
    <property type="match status" value="1"/>
</dbReference>
<evidence type="ECO:0000256" key="1">
    <source>
        <dbReference type="ARBA" id="ARBA00022786"/>
    </source>
</evidence>
<dbReference type="EMBL" id="JAPFRF010000023">
    <property type="protein sequence ID" value="KAJ7304176.1"/>
    <property type="molecule type" value="Genomic_DNA"/>
</dbReference>
<dbReference type="PROSITE" id="PS51114">
    <property type="entry name" value="FBA"/>
    <property type="match status" value="1"/>
</dbReference>
<dbReference type="InterPro" id="IPR039752">
    <property type="entry name" value="F-box_only"/>
</dbReference>
<dbReference type="GO" id="GO:0031146">
    <property type="term" value="P:SCF-dependent proteasomal ubiquitin-dependent protein catabolic process"/>
    <property type="evidence" value="ECO:0007669"/>
    <property type="project" value="TreeGrafter"/>
</dbReference>
<dbReference type="PANTHER" id="PTHR12125:SF9">
    <property type="entry name" value="F-BOX ONLY PROTEIN 27"/>
    <property type="match status" value="1"/>
</dbReference>
<dbReference type="AlphaFoldDB" id="A0A9Q0X8D1"/>
<evidence type="ECO:0000259" key="2">
    <source>
        <dbReference type="PROSITE" id="PS50181"/>
    </source>
</evidence>